<dbReference type="KEGG" id="scor:J3U87_33260"/>
<dbReference type="InterPro" id="IPR017853">
    <property type="entry name" value="GH"/>
</dbReference>
<accession>A0A8A4TKE1</accession>
<protein>
    <recommendedName>
        <fullName evidence="3">Glycosyl hydrolase catalytic core</fullName>
    </recommendedName>
</protein>
<evidence type="ECO:0000313" key="1">
    <source>
        <dbReference type="EMBL" id="QTD50479.1"/>
    </source>
</evidence>
<proteinExistence type="predicted"/>
<organism evidence="1 2">
    <name type="scientific">Sulfidibacter corallicola</name>
    <dbReference type="NCBI Taxonomy" id="2818388"/>
    <lineage>
        <taxon>Bacteria</taxon>
        <taxon>Pseudomonadati</taxon>
        <taxon>Acidobacteriota</taxon>
        <taxon>Holophagae</taxon>
        <taxon>Acanthopleuribacterales</taxon>
        <taxon>Acanthopleuribacteraceae</taxon>
        <taxon>Sulfidibacter</taxon>
    </lineage>
</organism>
<evidence type="ECO:0008006" key="3">
    <source>
        <dbReference type="Google" id="ProtNLM"/>
    </source>
</evidence>
<keyword evidence="2" id="KW-1185">Reference proteome</keyword>
<sequence length="904" mass="97505">MWFHRLLLLSTLCLGAWGKDLPLPLVYTEPDTLESDLTYRIALINPNASDRLVQYSITDASSALLGEGLTNLPAQGQAVVDLNALVSEGQLPQMAKVSIADESVYPILLVGDAAGERLAAVWPADRRESDTLLATHVATDRGTFFTGFAAKSDRVTPLTWQDGSRTIGTVAEGGVARWELGSLYGTETAPAVLHRITADRADSLLEGVQSFGTWDGTRRYALLPLAFTTNRRLVFPHIAADTANFWTGIVIGNPNGQTVAADIRFFATDGTLLQSQRIDIAADARQVILFDGVSDNAEGTPALPEALPDGVAWIDVASEDPLAGFELFGSPADFMEAVRASGSPWRSALLPYLHKEDQSWMGIALVNAVALPAQVTATLRDAGGQSVAIHDVELAAHEKTVAILSDWFSAEDWERGASLSLESSGGEGLFGMTLFGDLGETRKTMAGYEPVPVEGVTPGATRGLAGLPRLGANFPTFNASGSVTVPGQDNLQREMMWWSAGHPNRIVTRQMQNRDVFFEAWDGSDSTVTANRERWLDNDERFGVMPTLVGQHGVSWTGPESGEETPIDFTNEGEEAQMIAYVNEVLAAFPHLRYFEAFNEVMAEFGSASTPEPKRANFAAILRTIAETAKAANPDLTLSFPHLLGTIPEQVSGGTQALVDFSRDYADTAALYDVYGLHFYGPWQEFNDVLRASFIDAMDRGDLPRKPWVLSETGISNLDAPDTVTALNEIEGSAARQAAYVVKMPTMAYALGADIVLLHSVQSGSRSGNWAGYGLIGPNGERTLASCAFRFFAERTAHFTAVEPLSETNPLWLYRYVDGAGEGQDVYICWSSDGASQRLTLNLPDLAGQTVSITQMVPMTCPGTAGDEAAFNRDAWFSARQAEVSGEGALNVDLGETPLLIQAE</sequence>
<evidence type="ECO:0000313" key="2">
    <source>
        <dbReference type="Proteomes" id="UP000663929"/>
    </source>
</evidence>
<gene>
    <name evidence="1" type="ORF">J3U87_33260</name>
</gene>
<dbReference type="Proteomes" id="UP000663929">
    <property type="component" value="Chromosome"/>
</dbReference>
<reference evidence="1" key="1">
    <citation type="submission" date="2021-03" db="EMBL/GenBank/DDBJ databases">
        <title>Acanthopleuribacteraceae sp. M133.</title>
        <authorList>
            <person name="Wang G."/>
        </authorList>
    </citation>
    <scope>NUCLEOTIDE SEQUENCE</scope>
    <source>
        <strain evidence="1">M133</strain>
    </source>
</reference>
<dbReference type="SUPFAM" id="SSF51445">
    <property type="entry name" value="(Trans)glycosidases"/>
    <property type="match status" value="1"/>
</dbReference>
<dbReference type="EMBL" id="CP071793">
    <property type="protein sequence ID" value="QTD50479.1"/>
    <property type="molecule type" value="Genomic_DNA"/>
</dbReference>
<dbReference type="Gene3D" id="3.20.20.80">
    <property type="entry name" value="Glycosidases"/>
    <property type="match status" value="1"/>
</dbReference>
<name>A0A8A4TKE1_SULCO</name>
<dbReference type="RefSeq" id="WP_237380207.1">
    <property type="nucleotide sequence ID" value="NZ_CP071793.1"/>
</dbReference>
<dbReference type="AlphaFoldDB" id="A0A8A4TKE1"/>